<gene>
    <name evidence="7" type="primary">NCAPH2-L</name>
    <name evidence="7" type="ORF">Hamer_G003316</name>
</gene>
<dbReference type="Pfam" id="PF06278">
    <property type="entry name" value="CNDH2_N"/>
    <property type="match status" value="1"/>
</dbReference>
<name>A0A8J5TL61_HOMAM</name>
<dbReference type="PANTHER" id="PTHR14324:SF3">
    <property type="entry name" value="CONDENSIN-2 COMPLEX SUBUNIT H2"/>
    <property type="match status" value="1"/>
</dbReference>
<dbReference type="AlphaFoldDB" id="A0A8J5TL61"/>
<dbReference type="Pfam" id="PF16858">
    <property type="entry name" value="CNDH2_C"/>
    <property type="match status" value="1"/>
</dbReference>
<proteinExistence type="inferred from homology"/>
<feature type="compositionally biased region" description="Acidic residues" evidence="4">
    <location>
        <begin position="254"/>
        <end position="277"/>
    </location>
</feature>
<feature type="region of interest" description="Disordered" evidence="4">
    <location>
        <begin position="655"/>
        <end position="688"/>
    </location>
</feature>
<dbReference type="InterPro" id="IPR009378">
    <property type="entry name" value="H2_N"/>
</dbReference>
<feature type="domain" description="Condensin-2 complex subunit H2 C-terminal" evidence="6">
    <location>
        <begin position="524"/>
        <end position="653"/>
    </location>
</feature>
<evidence type="ECO:0000259" key="6">
    <source>
        <dbReference type="Pfam" id="PF16858"/>
    </source>
</evidence>
<evidence type="ECO:0000256" key="3">
    <source>
        <dbReference type="ARBA" id="ARBA00023242"/>
    </source>
</evidence>
<evidence type="ECO:0000313" key="8">
    <source>
        <dbReference type="Proteomes" id="UP000747542"/>
    </source>
</evidence>
<feature type="region of interest" description="Disordered" evidence="4">
    <location>
        <begin position="229"/>
        <end position="304"/>
    </location>
</feature>
<dbReference type="Proteomes" id="UP000747542">
    <property type="component" value="Unassembled WGS sequence"/>
</dbReference>
<dbReference type="PANTHER" id="PTHR14324">
    <property type="entry name" value="CONDENSIN-2 COMPLEX SUBUNIT H2"/>
    <property type="match status" value="1"/>
</dbReference>
<feature type="compositionally biased region" description="Basic and acidic residues" evidence="4">
    <location>
        <begin position="285"/>
        <end position="296"/>
    </location>
</feature>
<comment type="caution">
    <text evidence="7">The sequence shown here is derived from an EMBL/GenBank/DDBJ whole genome shotgun (WGS) entry which is preliminary data.</text>
</comment>
<dbReference type="EMBL" id="JAHLQT010007678">
    <property type="protein sequence ID" value="KAG7174377.1"/>
    <property type="molecule type" value="Genomic_DNA"/>
</dbReference>
<keyword evidence="8" id="KW-1185">Reference proteome</keyword>
<dbReference type="GO" id="GO:0003682">
    <property type="term" value="F:chromatin binding"/>
    <property type="evidence" value="ECO:0007669"/>
    <property type="project" value="TreeGrafter"/>
</dbReference>
<dbReference type="GO" id="GO:0000796">
    <property type="term" value="C:condensin complex"/>
    <property type="evidence" value="ECO:0007669"/>
    <property type="project" value="TreeGrafter"/>
</dbReference>
<comment type="similarity">
    <text evidence="2">Belongs to the CND2 H2 (condensin-2 subunit 2) family.</text>
</comment>
<protein>
    <submittedName>
        <fullName evidence="7">Condensin-2 complex subunit H2-like</fullName>
    </submittedName>
</protein>
<evidence type="ECO:0000256" key="1">
    <source>
        <dbReference type="ARBA" id="ARBA00004123"/>
    </source>
</evidence>
<reference evidence="7" key="1">
    <citation type="journal article" date="2021" name="Sci. Adv.">
        <title>The American lobster genome reveals insights on longevity, neural, and immune adaptations.</title>
        <authorList>
            <person name="Polinski J.M."/>
            <person name="Zimin A.V."/>
            <person name="Clark K.F."/>
            <person name="Kohn A.B."/>
            <person name="Sadowski N."/>
            <person name="Timp W."/>
            <person name="Ptitsyn A."/>
            <person name="Khanna P."/>
            <person name="Romanova D.Y."/>
            <person name="Williams P."/>
            <person name="Greenwood S.J."/>
            <person name="Moroz L.L."/>
            <person name="Walt D.R."/>
            <person name="Bodnar A.G."/>
        </authorList>
    </citation>
    <scope>NUCLEOTIDE SEQUENCE</scope>
    <source>
        <strain evidence="7">GMGI-L3</strain>
    </source>
</reference>
<dbReference type="GO" id="GO:0051306">
    <property type="term" value="P:mitotic sister chromatid separation"/>
    <property type="evidence" value="ECO:0007669"/>
    <property type="project" value="TreeGrafter"/>
</dbReference>
<sequence length="723" mass="80661">MAVATRVYASAPAAKMPQISSSQDLDARFSVFLNPIRDLTKNWEVDIAKYLEEYLEELAEVQITFDGGETLMNFAEAAMLIQGSATVYSKKVEFLWQMVLQMLDLLSSRRNLESGVGDVGGKDIGGGRAVLDHSVDFTTVDKMGRGKNIDLRDDEEEEEMDDCRKRSFKFLPATPLHLVEKDGEKSLHRVSLMMKNSEVFGAKDDFRINRSYLTPKGMLCMEVPSDILHGENAETGGKETAPVTEAPPQQDVPPDAEEDINNDDGAADLPDDLDTPEDVQQPMNEGKDCEKKDDPKNNNNNLNVIDLPTDRLRKRGGPVTEAVTTLTLTDKWNPINPHAETPAKRPIRAGRLRKPLPCACHLHTQSVSHRKSAKNGKKEKNKKNAQILTSIESHITKEITGIIGSSTKNCKASQELIEEVNNEVANRLELGKCKRVNNLLREGKAFNVEEALQKVLEDTELQQRMEEQLDDPLGSDGAADLDGDVDDLPAPPLFLPEPHDNTRGPECITKRLSDNTFDEPASDYEALVQKWVADYITNAQEHVTSSALVKHVNKWREAILPKLAEEECRKEFDIHKYGSQVLSHFPDNGRKQTISFSEVIKGQDAREVSRHFLSCLMLANTYNIELSETEPGDLAMDCLELTLLSRVRHHEELEEYAAPSQASPLPRKGRTKAKFQSNSQLDNPGVYSGEPTPICADITHITLGDNVQHKSKKPSKGSIKMKR</sequence>
<organism evidence="7 8">
    <name type="scientific">Homarus americanus</name>
    <name type="common">American lobster</name>
    <dbReference type="NCBI Taxonomy" id="6706"/>
    <lineage>
        <taxon>Eukaryota</taxon>
        <taxon>Metazoa</taxon>
        <taxon>Ecdysozoa</taxon>
        <taxon>Arthropoda</taxon>
        <taxon>Crustacea</taxon>
        <taxon>Multicrustacea</taxon>
        <taxon>Malacostraca</taxon>
        <taxon>Eumalacostraca</taxon>
        <taxon>Eucarida</taxon>
        <taxon>Decapoda</taxon>
        <taxon>Pleocyemata</taxon>
        <taxon>Astacidea</taxon>
        <taxon>Nephropoidea</taxon>
        <taxon>Nephropidae</taxon>
        <taxon>Homarus</taxon>
    </lineage>
</organism>
<dbReference type="GO" id="GO:0005634">
    <property type="term" value="C:nucleus"/>
    <property type="evidence" value="ECO:0007669"/>
    <property type="project" value="UniProtKB-SubCell"/>
</dbReference>
<evidence type="ECO:0000256" key="2">
    <source>
        <dbReference type="ARBA" id="ARBA00007844"/>
    </source>
</evidence>
<feature type="domain" description="Condensin II complex subunit H2 N-terminal" evidence="5">
    <location>
        <begin position="28"/>
        <end position="113"/>
    </location>
</feature>
<keyword evidence="3" id="KW-0539">Nucleus</keyword>
<accession>A0A8J5TL61</accession>
<dbReference type="InterPro" id="IPR031739">
    <property type="entry name" value="Ncaph2"/>
</dbReference>
<dbReference type="InterPro" id="IPR031737">
    <property type="entry name" value="CNDH2_C"/>
</dbReference>
<evidence type="ECO:0000313" key="7">
    <source>
        <dbReference type="EMBL" id="KAG7174377.1"/>
    </source>
</evidence>
<evidence type="ECO:0000256" key="4">
    <source>
        <dbReference type="SAM" id="MobiDB-lite"/>
    </source>
</evidence>
<dbReference type="GO" id="GO:0010032">
    <property type="term" value="P:meiotic chromosome condensation"/>
    <property type="evidence" value="ECO:0007669"/>
    <property type="project" value="TreeGrafter"/>
</dbReference>
<evidence type="ECO:0000259" key="5">
    <source>
        <dbReference type="Pfam" id="PF06278"/>
    </source>
</evidence>
<comment type="subcellular location">
    <subcellularLocation>
        <location evidence="1">Nucleus</location>
    </subcellularLocation>
</comment>